<evidence type="ECO:0000313" key="1">
    <source>
        <dbReference type="EMBL" id="OYR21655.1"/>
    </source>
</evidence>
<comment type="caution">
    <text evidence="1">The sequence shown here is derived from an EMBL/GenBank/DDBJ whole genome shotgun (WGS) entry which is preliminary data.</text>
</comment>
<evidence type="ECO:0000313" key="2">
    <source>
        <dbReference type="Proteomes" id="UP000216188"/>
    </source>
</evidence>
<organism evidence="1 2">
    <name type="scientific">Brucella pseudogrignonensis</name>
    <dbReference type="NCBI Taxonomy" id="419475"/>
    <lineage>
        <taxon>Bacteria</taxon>
        <taxon>Pseudomonadati</taxon>
        <taxon>Pseudomonadota</taxon>
        <taxon>Alphaproteobacteria</taxon>
        <taxon>Hyphomicrobiales</taxon>
        <taxon>Brucellaceae</taxon>
        <taxon>Brucella/Ochrobactrum group</taxon>
        <taxon>Brucella</taxon>
    </lineage>
</organism>
<dbReference type="EMBL" id="NNRM01000047">
    <property type="protein sequence ID" value="OYR21655.1"/>
    <property type="molecule type" value="Genomic_DNA"/>
</dbReference>
<dbReference type="Proteomes" id="UP000216188">
    <property type="component" value="Unassembled WGS sequence"/>
</dbReference>
<proteinExistence type="predicted"/>
<keyword evidence="2" id="KW-1185">Reference proteome</keyword>
<dbReference type="AlphaFoldDB" id="A0A256G3H2"/>
<name>A0A256G3H2_9HYPH</name>
<accession>A0A256G3H2</accession>
<protein>
    <submittedName>
        <fullName evidence="1">Uncharacterized protein</fullName>
    </submittedName>
</protein>
<sequence length="41" mass="4494">MIIALLIEKGIFGSADVQKIIDKAPAEVSELVALRLKPFQK</sequence>
<gene>
    <name evidence="1" type="ORF">CEV34_4821</name>
</gene>
<reference evidence="1 2" key="1">
    <citation type="submission" date="2017-07" db="EMBL/GenBank/DDBJ databases">
        <title>Phylogenetic study on the rhizospheric bacterium Ochrobactrum sp. A44.</title>
        <authorList>
            <person name="Krzyzanowska D.M."/>
            <person name="Ossowicki A."/>
            <person name="Rajewska M."/>
            <person name="Maciag T."/>
            <person name="Kaczynski Z."/>
            <person name="Czerwicka M."/>
            <person name="Jafra S."/>
        </authorList>
    </citation>
    <scope>NUCLEOTIDE SEQUENCE [LARGE SCALE GENOMIC DNA]</scope>
    <source>
        <strain evidence="1 2">CCUG 30717</strain>
    </source>
</reference>